<reference evidence="1" key="1">
    <citation type="journal article" date="2014" name="ISME J.">
        <title>Genomic properties of Marine Group A bacteria indicate a role in the marine sulfur cycle.</title>
        <authorList>
            <person name="Wright J.J."/>
            <person name="Mewis K."/>
            <person name="Hanson N.W."/>
            <person name="Konwar K.M."/>
            <person name="Maas K.R."/>
            <person name="Hallam S.J."/>
        </authorList>
    </citation>
    <scope>NUCLEOTIDE SEQUENCE</scope>
</reference>
<dbReference type="EMBL" id="KF170423">
    <property type="protein sequence ID" value="AGO88049.1"/>
    <property type="molecule type" value="Genomic_DNA"/>
</dbReference>
<dbReference type="AlphaFoldDB" id="S4W7Y9"/>
<proteinExistence type="predicted"/>
<dbReference type="SUPFAM" id="SSF82185">
    <property type="entry name" value="Histone H3 K4-specific methyltransferase SET7/9 N-terminal domain"/>
    <property type="match status" value="1"/>
</dbReference>
<sequence>MKNHIIISLLFLSVGLSQKRYNINHIVERDGVYIQKFSDEVISGEVFQMFGDTKVPLGKMKDGKKEGKWIYWYPNGQKKSVLTYKDEKLDGLFTIWYENGQKKVKRTYKDGEPDGLETKWYENGQKRLEETWKDGEWISEKEWDEDGSLIRDLQGW</sequence>
<dbReference type="Pfam" id="PF07661">
    <property type="entry name" value="MORN_2"/>
    <property type="match status" value="3"/>
</dbReference>
<accession>S4W7Y9</accession>
<name>S4W7Y9_9BACT</name>
<dbReference type="Gene3D" id="2.20.110.10">
    <property type="entry name" value="Histone H3 K4-specific methyltransferase SET7/9 N-terminal domain"/>
    <property type="match status" value="1"/>
</dbReference>
<evidence type="ECO:0000313" key="1">
    <source>
        <dbReference type="EMBL" id="AGO88049.1"/>
    </source>
</evidence>
<evidence type="ECO:0008006" key="2">
    <source>
        <dbReference type="Google" id="ProtNLM"/>
    </source>
</evidence>
<dbReference type="InterPro" id="IPR011652">
    <property type="entry name" value="MORN_2"/>
</dbReference>
<organism evidence="1">
    <name type="scientific">uncultured bacterium 125003-E23</name>
    <dbReference type="NCBI Taxonomy" id="1343839"/>
    <lineage>
        <taxon>Bacteria</taxon>
        <taxon>environmental samples</taxon>
    </lineage>
</organism>
<protein>
    <recommendedName>
        <fullName evidence="2">Toxin-antitoxin system YwqK family antitoxin</fullName>
    </recommendedName>
</protein>